<reference evidence="1" key="1">
    <citation type="submission" date="2015-04" db="UniProtKB">
        <authorList>
            <consortium name="EnsemblPlants"/>
        </authorList>
    </citation>
    <scope>IDENTIFICATION</scope>
    <source>
        <strain evidence="1">SL10</strain>
    </source>
</reference>
<sequence length="81" mass="7620">MSVVPVVSSALAGPAIAVARPASGSVTRLRAPHGVPAGSVPLASGLANCHRGAAVAAARRLPISSAAGGGTVFPLAAAKAT</sequence>
<keyword evidence="2" id="KW-1185">Reference proteome</keyword>
<proteinExistence type="predicted"/>
<dbReference type="HOGENOM" id="CLU_2577956_0_0_1"/>
<dbReference type="AlphaFoldDB" id="A0A0E0IIE4"/>
<protein>
    <submittedName>
        <fullName evidence="1">Uncharacterized protein</fullName>
    </submittedName>
</protein>
<dbReference type="Gramene" id="ONIVA09G06770.3">
    <property type="protein sequence ID" value="ONIVA09G06770.3"/>
    <property type="gene ID" value="ONIVA09G06770"/>
</dbReference>
<accession>A0A0E0IIE4</accession>
<dbReference type="EnsemblPlants" id="ONIVA09G06770.3">
    <property type="protein sequence ID" value="ONIVA09G06770.3"/>
    <property type="gene ID" value="ONIVA09G06770"/>
</dbReference>
<reference evidence="1" key="2">
    <citation type="submission" date="2018-04" db="EMBL/GenBank/DDBJ databases">
        <title>OnivRS2 (Oryza nivara Reference Sequence Version 2).</title>
        <authorList>
            <person name="Zhang J."/>
            <person name="Kudrna D."/>
            <person name="Lee S."/>
            <person name="Talag J."/>
            <person name="Rajasekar S."/>
            <person name="Welchert J."/>
            <person name="Hsing Y.-I."/>
            <person name="Wing R.A."/>
        </authorList>
    </citation>
    <scope>NUCLEOTIDE SEQUENCE [LARGE SCALE GENOMIC DNA]</scope>
    <source>
        <strain evidence="1">SL10</strain>
    </source>
</reference>
<organism evidence="1">
    <name type="scientific">Oryza nivara</name>
    <name type="common">Indian wild rice</name>
    <name type="synonym">Oryza sativa f. spontanea</name>
    <dbReference type="NCBI Taxonomy" id="4536"/>
    <lineage>
        <taxon>Eukaryota</taxon>
        <taxon>Viridiplantae</taxon>
        <taxon>Streptophyta</taxon>
        <taxon>Embryophyta</taxon>
        <taxon>Tracheophyta</taxon>
        <taxon>Spermatophyta</taxon>
        <taxon>Magnoliopsida</taxon>
        <taxon>Liliopsida</taxon>
        <taxon>Poales</taxon>
        <taxon>Poaceae</taxon>
        <taxon>BOP clade</taxon>
        <taxon>Oryzoideae</taxon>
        <taxon>Oryzeae</taxon>
        <taxon>Oryzinae</taxon>
        <taxon>Oryza</taxon>
    </lineage>
</organism>
<evidence type="ECO:0000313" key="2">
    <source>
        <dbReference type="Proteomes" id="UP000006591"/>
    </source>
</evidence>
<name>A0A0E0IIE4_ORYNI</name>
<evidence type="ECO:0000313" key="1">
    <source>
        <dbReference type="EnsemblPlants" id="ONIVA09G06770.3"/>
    </source>
</evidence>
<dbReference type="Proteomes" id="UP000006591">
    <property type="component" value="Chromosome 9"/>
</dbReference>